<name>A0A1H8DDL6_9FLAO</name>
<dbReference type="RefSeq" id="WP_090002075.1">
    <property type="nucleotide sequence ID" value="NZ_FOBV01000013.1"/>
</dbReference>
<reference evidence="3" key="1">
    <citation type="submission" date="2016-10" db="EMBL/GenBank/DDBJ databases">
        <authorList>
            <person name="Varghese N."/>
            <person name="Submissions S."/>
        </authorList>
    </citation>
    <scope>NUCLEOTIDE SEQUENCE [LARGE SCALE GENOMIC DNA]</scope>
    <source>
        <strain evidence="3">DSM 17453</strain>
    </source>
</reference>
<evidence type="ECO:0000313" key="2">
    <source>
        <dbReference type="EMBL" id="SEN05349.1"/>
    </source>
</evidence>
<feature type="transmembrane region" description="Helical" evidence="1">
    <location>
        <begin position="121"/>
        <end position="144"/>
    </location>
</feature>
<evidence type="ECO:0000313" key="3">
    <source>
        <dbReference type="Proteomes" id="UP000199450"/>
    </source>
</evidence>
<dbReference type="Proteomes" id="UP000199450">
    <property type="component" value="Unassembled WGS sequence"/>
</dbReference>
<proteinExistence type="predicted"/>
<feature type="transmembrane region" description="Helical" evidence="1">
    <location>
        <begin position="156"/>
        <end position="178"/>
    </location>
</feature>
<keyword evidence="1" id="KW-0472">Membrane</keyword>
<gene>
    <name evidence="2" type="ORF">SAMN05421856_1136</name>
</gene>
<feature type="transmembrane region" description="Helical" evidence="1">
    <location>
        <begin position="45"/>
        <end position="62"/>
    </location>
</feature>
<evidence type="ECO:0000256" key="1">
    <source>
        <dbReference type="SAM" id="Phobius"/>
    </source>
</evidence>
<sequence length="198" mass="23638">MNIDELKNTWNQDDSFDETPEISMEQKHRINLPLEKIRKNMRMEFWSTIAMFVFAFAVIALSPGLFKFKFYISILIASMVFVTFFFYSQFFKLYNNMSNPLMKTYDSLKDLLYQFQLNKQYYLSFYLSFVPFLVCEIIIVLEFIPRSVPLSNLQVATTLIGTMVITMPLLFIIGKWWFNKFYGKYILQVENLVNELKK</sequence>
<organism evidence="2 3">
    <name type="scientific">Chryseobacterium taichungense</name>
    <dbReference type="NCBI Taxonomy" id="295069"/>
    <lineage>
        <taxon>Bacteria</taxon>
        <taxon>Pseudomonadati</taxon>
        <taxon>Bacteroidota</taxon>
        <taxon>Flavobacteriia</taxon>
        <taxon>Flavobacteriales</taxon>
        <taxon>Weeksellaceae</taxon>
        <taxon>Chryseobacterium group</taxon>
        <taxon>Chryseobacterium</taxon>
    </lineage>
</organism>
<feature type="transmembrane region" description="Helical" evidence="1">
    <location>
        <begin position="68"/>
        <end position="87"/>
    </location>
</feature>
<protein>
    <submittedName>
        <fullName evidence="2">Uncharacterized protein</fullName>
    </submittedName>
</protein>
<keyword evidence="1" id="KW-1133">Transmembrane helix</keyword>
<keyword evidence="3" id="KW-1185">Reference proteome</keyword>
<dbReference type="EMBL" id="FOBV01000013">
    <property type="protein sequence ID" value="SEN05349.1"/>
    <property type="molecule type" value="Genomic_DNA"/>
</dbReference>
<accession>A0A1H8DDL6</accession>
<keyword evidence="1" id="KW-0812">Transmembrane</keyword>
<dbReference type="AlphaFoldDB" id="A0A1H8DDL6"/>